<protein>
    <recommendedName>
        <fullName evidence="15">Sensor histidine kinase EnvZ</fullName>
        <ecNumber evidence="3">2.7.13.3</ecNumber>
    </recommendedName>
</protein>
<dbReference type="SMART" id="SM00387">
    <property type="entry name" value="HATPase_c"/>
    <property type="match status" value="1"/>
</dbReference>
<evidence type="ECO:0000256" key="1">
    <source>
        <dbReference type="ARBA" id="ARBA00000085"/>
    </source>
</evidence>
<dbReference type="CDD" id="cd00075">
    <property type="entry name" value="HATPase"/>
    <property type="match status" value="1"/>
</dbReference>
<keyword evidence="5" id="KW-0997">Cell inner membrane</keyword>
<keyword evidence="8 16" id="KW-0812">Transmembrane</keyword>
<dbReference type="Pfam" id="PF00512">
    <property type="entry name" value="HisKA"/>
    <property type="match status" value="1"/>
</dbReference>
<comment type="catalytic activity">
    <reaction evidence="1">
        <text>ATP + protein L-histidine = ADP + protein N-phospho-L-histidine.</text>
        <dbReference type="EC" id="2.7.13.3"/>
    </reaction>
</comment>
<evidence type="ECO:0000256" key="13">
    <source>
        <dbReference type="ARBA" id="ARBA00023012"/>
    </source>
</evidence>
<keyword evidence="20" id="KW-1185">Reference proteome</keyword>
<dbReference type="PROSITE" id="PS51257">
    <property type="entry name" value="PROKAR_LIPOPROTEIN"/>
    <property type="match status" value="1"/>
</dbReference>
<dbReference type="InterPro" id="IPR050980">
    <property type="entry name" value="2C_sensor_his_kinase"/>
</dbReference>
<evidence type="ECO:0000256" key="8">
    <source>
        <dbReference type="ARBA" id="ARBA00022692"/>
    </source>
</evidence>
<dbReference type="InterPro" id="IPR036097">
    <property type="entry name" value="HisK_dim/P_sf"/>
</dbReference>
<keyword evidence="12 16" id="KW-1133">Transmembrane helix</keyword>
<evidence type="ECO:0000256" key="10">
    <source>
        <dbReference type="ARBA" id="ARBA00022777"/>
    </source>
</evidence>
<name>A0A1V9DAI0_9GAMM</name>
<dbReference type="InterPro" id="IPR005467">
    <property type="entry name" value="His_kinase_dom"/>
</dbReference>
<gene>
    <name evidence="19" type="ORF">B2J69_21570</name>
</gene>
<evidence type="ECO:0000256" key="3">
    <source>
        <dbReference type="ARBA" id="ARBA00012438"/>
    </source>
</evidence>
<organism evidence="19 20">
    <name type="scientific">Pantoea latae</name>
    <dbReference type="NCBI Taxonomy" id="1964541"/>
    <lineage>
        <taxon>Bacteria</taxon>
        <taxon>Pseudomonadati</taxon>
        <taxon>Pseudomonadota</taxon>
        <taxon>Gammaproteobacteria</taxon>
        <taxon>Enterobacterales</taxon>
        <taxon>Erwiniaceae</taxon>
        <taxon>Pantoea</taxon>
    </lineage>
</organism>
<feature type="transmembrane region" description="Helical" evidence="16">
    <location>
        <begin position="154"/>
        <end position="176"/>
    </location>
</feature>
<evidence type="ECO:0000256" key="6">
    <source>
        <dbReference type="ARBA" id="ARBA00022553"/>
    </source>
</evidence>
<evidence type="ECO:0000259" key="17">
    <source>
        <dbReference type="PROSITE" id="PS50109"/>
    </source>
</evidence>
<dbReference type="Pfam" id="PF02518">
    <property type="entry name" value="HATPase_c"/>
    <property type="match status" value="1"/>
</dbReference>
<evidence type="ECO:0000256" key="4">
    <source>
        <dbReference type="ARBA" id="ARBA00022475"/>
    </source>
</evidence>
<keyword evidence="7" id="KW-0808">Transferase</keyword>
<keyword evidence="6" id="KW-0597">Phosphoprotein</keyword>
<keyword evidence="11" id="KW-0067">ATP-binding</keyword>
<dbReference type="SUPFAM" id="SSF55874">
    <property type="entry name" value="ATPase domain of HSP90 chaperone/DNA topoisomerase II/histidine kinase"/>
    <property type="match status" value="1"/>
</dbReference>
<dbReference type="PROSITE" id="PS50885">
    <property type="entry name" value="HAMP"/>
    <property type="match status" value="1"/>
</dbReference>
<dbReference type="GO" id="GO:0000155">
    <property type="term" value="F:phosphorelay sensor kinase activity"/>
    <property type="evidence" value="ECO:0007669"/>
    <property type="project" value="InterPro"/>
</dbReference>
<evidence type="ECO:0000256" key="11">
    <source>
        <dbReference type="ARBA" id="ARBA00022840"/>
    </source>
</evidence>
<evidence type="ECO:0000256" key="7">
    <source>
        <dbReference type="ARBA" id="ARBA00022679"/>
    </source>
</evidence>
<keyword evidence="14 16" id="KW-0472">Membrane</keyword>
<dbReference type="PROSITE" id="PS50109">
    <property type="entry name" value="HIS_KIN"/>
    <property type="match status" value="1"/>
</dbReference>
<feature type="transmembrane region" description="Helical" evidence="16">
    <location>
        <begin position="12"/>
        <end position="33"/>
    </location>
</feature>
<dbReference type="InterPro" id="IPR036890">
    <property type="entry name" value="HATPase_C_sf"/>
</dbReference>
<proteinExistence type="predicted"/>
<comment type="caution">
    <text evidence="19">The sequence shown here is derived from an EMBL/GenBank/DDBJ whole genome shotgun (WGS) entry which is preliminary data.</text>
</comment>
<dbReference type="SMART" id="SM00304">
    <property type="entry name" value="HAMP"/>
    <property type="match status" value="1"/>
</dbReference>
<keyword evidence="4" id="KW-1003">Cell membrane</keyword>
<evidence type="ECO:0000256" key="15">
    <source>
        <dbReference type="ARBA" id="ARBA00041011"/>
    </source>
</evidence>
<dbReference type="Pfam" id="PF00672">
    <property type="entry name" value="HAMP"/>
    <property type="match status" value="1"/>
</dbReference>
<dbReference type="Gene3D" id="1.10.287.130">
    <property type="match status" value="1"/>
</dbReference>
<dbReference type="EMBL" id="MWUE01000033">
    <property type="protein sequence ID" value="OQP30818.1"/>
    <property type="molecule type" value="Genomic_DNA"/>
</dbReference>
<dbReference type="InterPro" id="IPR003661">
    <property type="entry name" value="HisK_dim/P_dom"/>
</dbReference>
<evidence type="ECO:0000256" key="14">
    <source>
        <dbReference type="ARBA" id="ARBA00023136"/>
    </source>
</evidence>
<dbReference type="GO" id="GO:0005886">
    <property type="term" value="C:plasma membrane"/>
    <property type="evidence" value="ECO:0007669"/>
    <property type="project" value="UniProtKB-SubCell"/>
</dbReference>
<dbReference type="PANTHER" id="PTHR44936:SF5">
    <property type="entry name" value="SENSOR HISTIDINE KINASE ENVZ"/>
    <property type="match status" value="1"/>
</dbReference>
<accession>A0A1V9DAI0</accession>
<dbReference type="CDD" id="cd06225">
    <property type="entry name" value="HAMP"/>
    <property type="match status" value="1"/>
</dbReference>
<dbReference type="Proteomes" id="UP000192769">
    <property type="component" value="Unassembled WGS sequence"/>
</dbReference>
<dbReference type="Gene3D" id="3.30.565.10">
    <property type="entry name" value="Histidine kinase-like ATPase, C-terminal domain"/>
    <property type="match status" value="1"/>
</dbReference>
<evidence type="ECO:0000256" key="9">
    <source>
        <dbReference type="ARBA" id="ARBA00022741"/>
    </source>
</evidence>
<dbReference type="RefSeq" id="WP_081142213.1">
    <property type="nucleotide sequence ID" value="NZ_MWUE01000033.1"/>
</dbReference>
<evidence type="ECO:0000256" key="12">
    <source>
        <dbReference type="ARBA" id="ARBA00022989"/>
    </source>
</evidence>
<feature type="domain" description="HAMP" evidence="18">
    <location>
        <begin position="176"/>
        <end position="228"/>
    </location>
</feature>
<keyword evidence="9" id="KW-0547">Nucleotide-binding</keyword>
<dbReference type="PRINTS" id="PR00344">
    <property type="entry name" value="BCTRLSENSOR"/>
</dbReference>
<evidence type="ECO:0000313" key="20">
    <source>
        <dbReference type="Proteomes" id="UP000192769"/>
    </source>
</evidence>
<dbReference type="AlphaFoldDB" id="A0A1V9DAI0"/>
<dbReference type="OrthoDB" id="9804645at2"/>
<evidence type="ECO:0000259" key="18">
    <source>
        <dbReference type="PROSITE" id="PS50885"/>
    </source>
</evidence>
<dbReference type="InterPro" id="IPR003594">
    <property type="entry name" value="HATPase_dom"/>
</dbReference>
<dbReference type="GO" id="GO:0005524">
    <property type="term" value="F:ATP binding"/>
    <property type="evidence" value="ECO:0007669"/>
    <property type="project" value="UniProtKB-KW"/>
</dbReference>
<keyword evidence="13" id="KW-0902">Two-component regulatory system</keyword>
<dbReference type="PANTHER" id="PTHR44936">
    <property type="entry name" value="SENSOR PROTEIN CREC"/>
    <property type="match status" value="1"/>
</dbReference>
<evidence type="ECO:0000256" key="2">
    <source>
        <dbReference type="ARBA" id="ARBA00004429"/>
    </source>
</evidence>
<feature type="domain" description="Histidine kinase" evidence="17">
    <location>
        <begin position="236"/>
        <end position="435"/>
    </location>
</feature>
<dbReference type="SMART" id="SM00388">
    <property type="entry name" value="HisKA"/>
    <property type="match status" value="1"/>
</dbReference>
<dbReference type="SUPFAM" id="SSF47384">
    <property type="entry name" value="Homodimeric domain of signal transducing histidine kinase"/>
    <property type="match status" value="1"/>
</dbReference>
<dbReference type="InterPro" id="IPR003660">
    <property type="entry name" value="HAMP_dom"/>
</dbReference>
<dbReference type="EC" id="2.7.13.3" evidence="3"/>
<reference evidence="19 20" key="1">
    <citation type="submission" date="2017-02" db="EMBL/GenBank/DDBJ databases">
        <title>Whole genome shotgun sequence of Pantoea agglomerans strain AS1 isolated from a cycad, Zamia floridana in Central Florida, USA.</title>
        <authorList>
            <person name="Lata P."/>
            <person name="Govindarajan S."/>
            <person name="Qi F."/>
            <person name="Li J.-L."/>
            <person name="Maurya S.K."/>
            <person name="Sahoo M.K."/>
        </authorList>
    </citation>
    <scope>NUCLEOTIDE SEQUENCE [LARGE SCALE GENOMIC DNA]</scope>
    <source>
        <strain evidence="19 20">AS1</strain>
    </source>
</reference>
<evidence type="ECO:0000256" key="16">
    <source>
        <dbReference type="SAM" id="Phobius"/>
    </source>
</evidence>
<keyword evidence="10 19" id="KW-0418">Kinase</keyword>
<dbReference type="CDD" id="cd00082">
    <property type="entry name" value="HisKA"/>
    <property type="match status" value="1"/>
</dbReference>
<dbReference type="InterPro" id="IPR004358">
    <property type="entry name" value="Sig_transdc_His_kin-like_C"/>
</dbReference>
<comment type="subcellular location">
    <subcellularLocation>
        <location evidence="2">Cell inner membrane</location>
        <topology evidence="2">Multi-pass membrane protein</topology>
    </subcellularLocation>
</comment>
<evidence type="ECO:0000256" key="5">
    <source>
        <dbReference type="ARBA" id="ARBA00022519"/>
    </source>
</evidence>
<sequence>MRQFFSTTLGHILIIISCSTIITFFVLCTLLFVPKGPPGPPWPWQTTYRVGSLVKILQETQPAHRDAILHAAQRADGIAFRWTSQLQRCKKQTFNTWDLTRTLSYELEGKSRVEVYACNDQDPRKDIQVIIKMGGNYLEARIANIGREPTRFTFPTFCALLFLLTGIAVMSVWAIARIISPLRKLSEKTDLFSRDMTVMPITEEGPLEIRRVARTFNLMQERIAHYMQSRNQMLAAISHDLRTPLTRMRLYVDTALPQPAREKLVKEIDLMNKLIGTALSFIRTGSDGEQAEWVDLDALMSTLCDEYEDAGVAIRYSGTAALTVFCKPDALQRVLTNLIDNAAAHGDQICLHASQDAEQVVIMIQDDGPGISEEMLEKVKEPFFRLDIARGERKGSAGLGLSIVNEIIKLHGGTFELINAEPSGLIARIALPKQIAPAAAENGTGAIMLNSG</sequence>
<evidence type="ECO:0000313" key="19">
    <source>
        <dbReference type="EMBL" id="OQP30818.1"/>
    </source>
</evidence>